<dbReference type="PANTHER" id="PTHR20854:SF4">
    <property type="entry name" value="INOSITOL-1-MONOPHOSPHATASE-RELATED"/>
    <property type="match status" value="1"/>
</dbReference>
<feature type="binding site" evidence="2">
    <location>
        <position position="88"/>
    </location>
    <ligand>
        <name>Mg(2+)</name>
        <dbReference type="ChEBI" id="CHEBI:18420"/>
        <label>1</label>
        <note>catalytic</note>
    </ligand>
</feature>
<protein>
    <submittedName>
        <fullName evidence="3">Myo-inositol-1(Or 4)-monophosphatase</fullName>
    </submittedName>
</protein>
<dbReference type="PANTHER" id="PTHR20854">
    <property type="entry name" value="INOSITOL MONOPHOSPHATASE"/>
    <property type="match status" value="1"/>
</dbReference>
<dbReference type="Proteomes" id="UP000199125">
    <property type="component" value="Unassembled WGS sequence"/>
</dbReference>
<reference evidence="4" key="1">
    <citation type="submission" date="2016-10" db="EMBL/GenBank/DDBJ databases">
        <authorList>
            <person name="Varghese N."/>
            <person name="Submissions S."/>
        </authorList>
    </citation>
    <scope>NUCLEOTIDE SEQUENCE [LARGE SCALE GENOMIC DNA]</scope>
    <source>
        <strain evidence="4">DSM 11593</strain>
    </source>
</reference>
<gene>
    <name evidence="3" type="ORF">SAMN04488075_1944</name>
</gene>
<dbReference type="CDD" id="cd01638">
    <property type="entry name" value="CysQ"/>
    <property type="match status" value="1"/>
</dbReference>
<dbReference type="PRINTS" id="PR00377">
    <property type="entry name" value="IMPHPHTASES"/>
</dbReference>
<feature type="binding site" evidence="2">
    <location>
        <position position="87"/>
    </location>
    <ligand>
        <name>Mg(2+)</name>
        <dbReference type="ChEBI" id="CHEBI:18420"/>
        <label>1</label>
        <note>catalytic</note>
    </ligand>
</feature>
<dbReference type="STRING" id="65735.SAMN04488075_1944"/>
<dbReference type="GO" id="GO:0046872">
    <property type="term" value="F:metal ion binding"/>
    <property type="evidence" value="ECO:0007669"/>
    <property type="project" value="UniProtKB-KW"/>
</dbReference>
<dbReference type="SUPFAM" id="SSF56655">
    <property type="entry name" value="Carbohydrate phosphatase"/>
    <property type="match status" value="1"/>
</dbReference>
<feature type="binding site" evidence="2">
    <location>
        <position position="85"/>
    </location>
    <ligand>
        <name>Mg(2+)</name>
        <dbReference type="ChEBI" id="CHEBI:18420"/>
        <label>1</label>
        <note>catalytic</note>
    </ligand>
</feature>
<name>A0A1H6MG16_9RHOB</name>
<dbReference type="Gene3D" id="3.30.540.10">
    <property type="entry name" value="Fructose-1,6-Bisphosphatase, subunit A, domain 1"/>
    <property type="match status" value="1"/>
</dbReference>
<feature type="binding site" evidence="2">
    <location>
        <position position="67"/>
    </location>
    <ligand>
        <name>Mg(2+)</name>
        <dbReference type="ChEBI" id="CHEBI:18420"/>
        <label>1</label>
        <note>catalytic</note>
    </ligand>
</feature>
<dbReference type="EMBL" id="FNXG01000003">
    <property type="protein sequence ID" value="SEH96522.1"/>
    <property type="molecule type" value="Genomic_DNA"/>
</dbReference>
<comment type="similarity">
    <text evidence="1">Belongs to the inositol monophosphatase superfamily.</text>
</comment>
<evidence type="ECO:0000256" key="1">
    <source>
        <dbReference type="ARBA" id="ARBA00009759"/>
    </source>
</evidence>
<dbReference type="GO" id="GO:0008934">
    <property type="term" value="F:inositol monophosphate 1-phosphatase activity"/>
    <property type="evidence" value="ECO:0007669"/>
    <property type="project" value="TreeGrafter"/>
</dbReference>
<accession>A0A1H6MG16</accession>
<evidence type="ECO:0000256" key="2">
    <source>
        <dbReference type="PIRSR" id="PIRSR600760-2"/>
    </source>
</evidence>
<evidence type="ECO:0000313" key="4">
    <source>
        <dbReference type="Proteomes" id="UP000199125"/>
    </source>
</evidence>
<dbReference type="RefSeq" id="WP_090847843.1">
    <property type="nucleotide sequence ID" value="NZ_FNXG01000003.1"/>
</dbReference>
<evidence type="ECO:0000313" key="3">
    <source>
        <dbReference type="EMBL" id="SEH96522.1"/>
    </source>
</evidence>
<dbReference type="GO" id="GO:0006020">
    <property type="term" value="P:inositol metabolic process"/>
    <property type="evidence" value="ECO:0007669"/>
    <property type="project" value="TreeGrafter"/>
</dbReference>
<dbReference type="Pfam" id="PF00459">
    <property type="entry name" value="Inositol_P"/>
    <property type="match status" value="1"/>
</dbReference>
<comment type="cofactor">
    <cofactor evidence="2">
        <name>Mg(2+)</name>
        <dbReference type="ChEBI" id="CHEBI:18420"/>
    </cofactor>
</comment>
<keyword evidence="4" id="KW-1185">Reference proteome</keyword>
<organism evidence="3 4">
    <name type="scientific">Paracoccus alkenifer</name>
    <dbReference type="NCBI Taxonomy" id="65735"/>
    <lineage>
        <taxon>Bacteria</taxon>
        <taxon>Pseudomonadati</taxon>
        <taxon>Pseudomonadota</taxon>
        <taxon>Alphaproteobacteria</taxon>
        <taxon>Rhodobacterales</taxon>
        <taxon>Paracoccaceae</taxon>
        <taxon>Paracoccus</taxon>
    </lineage>
</organism>
<feature type="binding site" evidence="2">
    <location>
        <position position="206"/>
    </location>
    <ligand>
        <name>Mg(2+)</name>
        <dbReference type="ChEBI" id="CHEBI:18420"/>
        <label>1</label>
        <note>catalytic</note>
    </ligand>
</feature>
<dbReference type="AlphaFoldDB" id="A0A1H6MG16"/>
<dbReference type="GO" id="GO:0007165">
    <property type="term" value="P:signal transduction"/>
    <property type="evidence" value="ECO:0007669"/>
    <property type="project" value="TreeGrafter"/>
</dbReference>
<sequence length="269" mass="28234">MPESDLALIRQAAVAAGEIALAHWRGRFRHWEKPQGAGPVSEADLAVNTELERLLRAARPDYGWLSEESPDSAARASAARVFIIDPIDGTRAFIEGQDGFAVAVAVVENGRPIAGVVHQPARGVTYAACAGGPATRNDEPIRAEAVPLAGARVLTAKSSLDPGFWRGGVAPAVRRAFRPSLASRFCMVADGQFDAVLSMRPVWEWDVAAASLIAGCAGCVVTDRGGQGFRFNQMPPLGDGLVVAAPALHAEIMGALVVLPPGRNKGTAE</sequence>
<proteinExistence type="inferred from homology"/>
<keyword evidence="2" id="KW-0460">Magnesium</keyword>
<keyword evidence="2" id="KW-0479">Metal-binding</keyword>
<dbReference type="OrthoDB" id="9785695at2"/>
<dbReference type="Gene3D" id="3.40.190.80">
    <property type="match status" value="1"/>
</dbReference>
<dbReference type="InterPro" id="IPR000760">
    <property type="entry name" value="Inositol_monophosphatase-like"/>
</dbReference>